<dbReference type="SUPFAM" id="SSF54452">
    <property type="entry name" value="MHC antigen-recognition domain"/>
    <property type="match status" value="2"/>
</dbReference>
<dbReference type="SUPFAM" id="SSF48726">
    <property type="entry name" value="Immunoglobulin"/>
    <property type="match status" value="2"/>
</dbReference>
<dbReference type="InterPro" id="IPR007110">
    <property type="entry name" value="Ig-like_dom"/>
</dbReference>
<dbReference type="Pfam" id="PF07654">
    <property type="entry name" value="C1-set"/>
    <property type="match status" value="2"/>
</dbReference>
<dbReference type="Proteomes" id="UP000830375">
    <property type="component" value="Unassembled WGS sequence"/>
</dbReference>
<dbReference type="PROSITE" id="PS50835">
    <property type="entry name" value="IG_LIKE"/>
    <property type="match status" value="2"/>
</dbReference>
<dbReference type="SMART" id="SM00407">
    <property type="entry name" value="IGc1"/>
    <property type="match status" value="2"/>
</dbReference>
<dbReference type="InterPro" id="IPR036179">
    <property type="entry name" value="Ig-like_dom_sf"/>
</dbReference>
<keyword evidence="3" id="KW-0472">Membrane</keyword>
<evidence type="ECO:0000313" key="6">
    <source>
        <dbReference type="Proteomes" id="UP000830375"/>
    </source>
</evidence>
<comment type="caution">
    <text evidence="5">The sequence shown here is derived from an EMBL/GenBank/DDBJ whole genome shotgun (WGS) entry which is preliminary data.</text>
</comment>
<dbReference type="PANTHER" id="PTHR16675">
    <property type="entry name" value="MHC CLASS I-RELATED"/>
    <property type="match status" value="1"/>
</dbReference>
<feature type="domain" description="Ig-like" evidence="4">
    <location>
        <begin position="184"/>
        <end position="272"/>
    </location>
</feature>
<reference evidence="5 6" key="1">
    <citation type="submission" date="2022-01" db="EMBL/GenBank/DDBJ databases">
        <title>A high-quality chromosome-level genome assembly of rohu carp, Labeo rohita.</title>
        <authorList>
            <person name="Arick M.A. II"/>
            <person name="Hsu C.-Y."/>
            <person name="Magbanua Z."/>
            <person name="Pechanova O."/>
            <person name="Grover C."/>
            <person name="Miller E."/>
            <person name="Thrash A."/>
            <person name="Ezzel L."/>
            <person name="Alam S."/>
            <person name="Benzie J."/>
            <person name="Hamilton M."/>
            <person name="Karsi A."/>
            <person name="Lawrence M.L."/>
            <person name="Peterson D.G."/>
        </authorList>
    </citation>
    <scope>NUCLEOTIDE SEQUENCE [LARGE SCALE GENOMIC DNA]</scope>
    <source>
        <strain evidence="6">BAU-BD-2019</strain>
        <tissue evidence="5">Blood</tissue>
    </source>
</reference>
<keyword evidence="1" id="KW-0325">Glycoprotein</keyword>
<evidence type="ECO:0000256" key="2">
    <source>
        <dbReference type="ARBA" id="ARBA00023319"/>
    </source>
</evidence>
<dbReference type="Gene3D" id="2.60.40.10">
    <property type="entry name" value="Immunoglobulins"/>
    <property type="match status" value="2"/>
</dbReference>
<dbReference type="InterPro" id="IPR013783">
    <property type="entry name" value="Ig-like_fold"/>
</dbReference>
<feature type="transmembrane region" description="Helical" evidence="3">
    <location>
        <begin position="286"/>
        <end position="309"/>
    </location>
</feature>
<dbReference type="InterPro" id="IPR003597">
    <property type="entry name" value="Ig_C1-set"/>
</dbReference>
<organism evidence="5 6">
    <name type="scientific">Labeo rohita</name>
    <name type="common">Indian major carp</name>
    <name type="synonym">Cyprinus rohita</name>
    <dbReference type="NCBI Taxonomy" id="84645"/>
    <lineage>
        <taxon>Eukaryota</taxon>
        <taxon>Metazoa</taxon>
        <taxon>Chordata</taxon>
        <taxon>Craniata</taxon>
        <taxon>Vertebrata</taxon>
        <taxon>Euteleostomi</taxon>
        <taxon>Actinopterygii</taxon>
        <taxon>Neopterygii</taxon>
        <taxon>Teleostei</taxon>
        <taxon>Ostariophysi</taxon>
        <taxon>Cypriniformes</taxon>
        <taxon>Cyprinidae</taxon>
        <taxon>Labeoninae</taxon>
        <taxon>Labeonini</taxon>
        <taxon>Labeo</taxon>
    </lineage>
</organism>
<dbReference type="EMBL" id="JACTAM010002083">
    <property type="protein sequence ID" value="KAI2646050.1"/>
    <property type="molecule type" value="Genomic_DNA"/>
</dbReference>
<sequence>MLTTNIKGQTPFPQFSVTFKLDDITVGHYNSEAGTYIPRENTTNEDMRIFYINNEMKELQPFLDELIKSENQTEGRDKKFPLLLLSISYILTGPLVSQLMTMCEVSGNEKAGKLFTTYAIRGSTRDEMNLLNNKLTYQGTRELTKLQLEINKWVLETIIYKRCIRDLKYYLDIRGIQVKKKVKPRVRLIQKANLDSGGFHVSCLATGFYPRHINLTLFRDGQSVADHEITGGDLLPNGDGTYQMRKSLEISAADKHKYTCSATHLSLDNKLDVLLEFDHGEPFKSVIPSVLTVLALMLVFGVAAAIIVWKRRRADSNKSGYSTASNFSAFTSNSCSNRNWFIVKCWTTWSQKKITVKRATGGSTVVEFNFFKKKTTFGSSFNRDNQRISNANKILQLFLLLLPIAVPKGSHSMWLLATYIKGQMPFPEFSYVAMLDDVRIMYYNGETKTLHPRGNTTAEDDVFDSNVLLRISDYIYTHFMERLEVAKQNLNETDRYLVLQRLVMCELKDNGEPGQMITRDAVRGSTTDELSYDDNKFTYQGHLNVPAPVLNFHLEISKSRHEILYRPYCIKTLKGYMERRKNQVHRKVKPKVRLIQSYGGFHVSCLATGFYPRHINLTLFRDGQPVADHEITGGDLLPNGDGTYQMRKSLEISAVKHIYTCSATHLSLDNKLDVTLEFDHGEPFKSVIPSVLTVLALDVVWSCMLIQLKVVILMLLVSTSSYSNIFVHLEH</sequence>
<accession>A0ABQ8L6K1</accession>
<dbReference type="InterPro" id="IPR037055">
    <property type="entry name" value="MHC_I-like_Ag-recog_sf"/>
</dbReference>
<gene>
    <name evidence="5" type="ORF">H4Q32_030733</name>
</gene>
<dbReference type="InterPro" id="IPR050208">
    <property type="entry name" value="MHC_class-I_related"/>
</dbReference>
<evidence type="ECO:0000313" key="5">
    <source>
        <dbReference type="EMBL" id="KAI2646050.1"/>
    </source>
</evidence>
<evidence type="ECO:0000256" key="3">
    <source>
        <dbReference type="SAM" id="Phobius"/>
    </source>
</evidence>
<keyword evidence="3" id="KW-1133">Transmembrane helix</keyword>
<evidence type="ECO:0000259" key="4">
    <source>
        <dbReference type="PROSITE" id="PS50835"/>
    </source>
</evidence>
<keyword evidence="3" id="KW-0812">Transmembrane</keyword>
<dbReference type="PANTHER" id="PTHR16675:SF191">
    <property type="entry name" value="CLASS I HISTOCOMPATIBILITY ANTIGEN, F10 ALPHA CHAIN-LIKE-RELATED"/>
    <property type="match status" value="1"/>
</dbReference>
<dbReference type="InterPro" id="IPR011162">
    <property type="entry name" value="MHC_I/II-like_Ag-recog"/>
</dbReference>
<protein>
    <recommendedName>
        <fullName evidence="4">Ig-like domain-containing protein</fullName>
    </recommendedName>
</protein>
<keyword evidence="2" id="KW-0393">Immunoglobulin domain</keyword>
<dbReference type="PROSITE" id="PS00290">
    <property type="entry name" value="IG_MHC"/>
    <property type="match status" value="2"/>
</dbReference>
<name>A0ABQ8L6K1_LABRO</name>
<dbReference type="Gene3D" id="3.30.500.10">
    <property type="entry name" value="MHC class I-like antigen recognition-like"/>
    <property type="match status" value="2"/>
</dbReference>
<dbReference type="InterPro" id="IPR003006">
    <property type="entry name" value="Ig/MHC_CS"/>
</dbReference>
<feature type="domain" description="Ig-like" evidence="4">
    <location>
        <begin position="590"/>
        <end position="675"/>
    </location>
</feature>
<keyword evidence="6" id="KW-1185">Reference proteome</keyword>
<proteinExistence type="predicted"/>
<evidence type="ECO:0000256" key="1">
    <source>
        <dbReference type="ARBA" id="ARBA00023180"/>
    </source>
</evidence>